<dbReference type="Proteomes" id="UP000216024">
    <property type="component" value="Unassembled WGS sequence"/>
</dbReference>
<protein>
    <submittedName>
        <fullName evidence="1">Uncharacterized protein</fullName>
    </submittedName>
</protein>
<evidence type="ECO:0000313" key="2">
    <source>
        <dbReference type="Proteomes" id="UP000216024"/>
    </source>
</evidence>
<dbReference type="Gene3D" id="2.130.10.10">
    <property type="entry name" value="YVTN repeat-like/Quinoprotein amine dehydrogenase"/>
    <property type="match status" value="1"/>
</dbReference>
<dbReference type="SUPFAM" id="SSF50974">
    <property type="entry name" value="Nitrous oxide reductase, N-terminal domain"/>
    <property type="match status" value="1"/>
</dbReference>
<dbReference type="NCBIfam" id="TIGR02276">
    <property type="entry name" value="beta_rpt_yvtn"/>
    <property type="match status" value="1"/>
</dbReference>
<gene>
    <name evidence="1" type="ORF">CCE28_04910</name>
</gene>
<organism evidence="1 2">
    <name type="scientific">Anaeromicrobium sediminis</name>
    <dbReference type="NCBI Taxonomy" id="1478221"/>
    <lineage>
        <taxon>Bacteria</taxon>
        <taxon>Bacillati</taxon>
        <taxon>Bacillota</taxon>
        <taxon>Clostridia</taxon>
        <taxon>Peptostreptococcales</taxon>
        <taxon>Thermotaleaceae</taxon>
        <taxon>Anaeromicrobium</taxon>
    </lineage>
</organism>
<comment type="caution">
    <text evidence="1">The sequence shown here is derived from an EMBL/GenBank/DDBJ whole genome shotgun (WGS) entry which is preliminary data.</text>
</comment>
<keyword evidence="2" id="KW-1185">Reference proteome</keyword>
<dbReference type="InterPro" id="IPR011045">
    <property type="entry name" value="N2O_reductase_N"/>
</dbReference>
<sequence>MAVQSFAYVTNEGDDAVSVIRISDNTVVDTILDVGEEPVGVAITPPKPPKIRITNKVMTAIIVDKGYN</sequence>
<dbReference type="OrthoDB" id="9804819at2"/>
<evidence type="ECO:0000313" key="1">
    <source>
        <dbReference type="EMBL" id="PAB60242.1"/>
    </source>
</evidence>
<dbReference type="RefSeq" id="WP_095131573.1">
    <property type="nucleotide sequence ID" value="NZ_NIBG01000003.1"/>
</dbReference>
<proteinExistence type="predicted"/>
<dbReference type="InterPro" id="IPR015943">
    <property type="entry name" value="WD40/YVTN_repeat-like_dom_sf"/>
</dbReference>
<accession>A0A267MLF9</accession>
<name>A0A267MLF9_9FIRM</name>
<reference evidence="1 2" key="1">
    <citation type="submission" date="2017-06" db="EMBL/GenBank/DDBJ databases">
        <title>Draft genome sequence of anaerobic fermentative bacterium Anaeromicrobium sediminis DY2726D isolated from West Pacific Ocean sediments.</title>
        <authorList>
            <person name="Zeng X."/>
        </authorList>
    </citation>
    <scope>NUCLEOTIDE SEQUENCE [LARGE SCALE GENOMIC DNA]</scope>
    <source>
        <strain evidence="1 2">DY2726D</strain>
    </source>
</reference>
<dbReference type="InterPro" id="IPR011964">
    <property type="entry name" value="YVTN_b-propeller_repeat"/>
</dbReference>
<dbReference type="AlphaFoldDB" id="A0A267MLF9"/>
<dbReference type="EMBL" id="NIBG01000003">
    <property type="protein sequence ID" value="PAB60242.1"/>
    <property type="molecule type" value="Genomic_DNA"/>
</dbReference>